<sequence>MLNQVLDLGIGREHQHIDLCNVTEIIEERQLADIFAMTWRWLPLLDDMVDVLMSRDTDSPVFARESDAVAEWLASNQTFHIMRDHPAHCRFIVGCCWGVKISQERSEIAAIAEKMFKENHLHKYDYDQQLLDRFYQPMAKKSMVYYK</sequence>
<reference evidence="1 2" key="1">
    <citation type="journal article" date="2011" name="Science">
        <title>The ecoresponsive genome of Daphnia pulex.</title>
        <authorList>
            <person name="Colbourne J.K."/>
            <person name="Pfrender M.E."/>
            <person name="Gilbert D."/>
            <person name="Thomas W.K."/>
            <person name="Tucker A."/>
            <person name="Oakley T.H."/>
            <person name="Tokishita S."/>
            <person name="Aerts A."/>
            <person name="Arnold G.J."/>
            <person name="Basu M.K."/>
            <person name="Bauer D.J."/>
            <person name="Caceres C.E."/>
            <person name="Carmel L."/>
            <person name="Casola C."/>
            <person name="Choi J.H."/>
            <person name="Detter J.C."/>
            <person name="Dong Q."/>
            <person name="Dusheyko S."/>
            <person name="Eads B.D."/>
            <person name="Frohlich T."/>
            <person name="Geiler-Samerotte K.A."/>
            <person name="Gerlach D."/>
            <person name="Hatcher P."/>
            <person name="Jogdeo S."/>
            <person name="Krijgsveld J."/>
            <person name="Kriventseva E.V."/>
            <person name="Kultz D."/>
            <person name="Laforsch C."/>
            <person name="Lindquist E."/>
            <person name="Lopez J."/>
            <person name="Manak J.R."/>
            <person name="Muller J."/>
            <person name="Pangilinan J."/>
            <person name="Patwardhan R.P."/>
            <person name="Pitluck S."/>
            <person name="Pritham E.J."/>
            <person name="Rechtsteiner A."/>
            <person name="Rho M."/>
            <person name="Rogozin I.B."/>
            <person name="Sakarya O."/>
            <person name="Salamov A."/>
            <person name="Schaack S."/>
            <person name="Shapiro H."/>
            <person name="Shiga Y."/>
            <person name="Skalitzky C."/>
            <person name="Smith Z."/>
            <person name="Souvorov A."/>
            <person name="Sung W."/>
            <person name="Tang Z."/>
            <person name="Tsuchiya D."/>
            <person name="Tu H."/>
            <person name="Vos H."/>
            <person name="Wang M."/>
            <person name="Wolf Y.I."/>
            <person name="Yamagata H."/>
            <person name="Yamada T."/>
            <person name="Ye Y."/>
            <person name="Shaw J.R."/>
            <person name="Andrews J."/>
            <person name="Crease T.J."/>
            <person name="Tang H."/>
            <person name="Lucas S.M."/>
            <person name="Robertson H.M."/>
            <person name="Bork P."/>
            <person name="Koonin E.V."/>
            <person name="Zdobnov E.M."/>
            <person name="Grigoriev I.V."/>
            <person name="Lynch M."/>
            <person name="Boore J.L."/>
        </authorList>
    </citation>
    <scope>NUCLEOTIDE SEQUENCE [LARGE SCALE GENOMIC DNA]</scope>
</reference>
<evidence type="ECO:0000313" key="2">
    <source>
        <dbReference type="Proteomes" id="UP000000305"/>
    </source>
</evidence>
<name>E9GEJ4_DAPPU</name>
<dbReference type="InParanoid" id="E9GEJ4"/>
<dbReference type="OMA" id="REHQHID"/>
<dbReference type="AlphaFoldDB" id="E9GEJ4"/>
<dbReference type="Proteomes" id="UP000000305">
    <property type="component" value="Unassembled WGS sequence"/>
</dbReference>
<accession>E9GEJ4</accession>
<keyword evidence="2" id="KW-1185">Reference proteome</keyword>
<proteinExistence type="predicted"/>
<evidence type="ECO:0000313" key="1">
    <source>
        <dbReference type="EMBL" id="EFX82274.1"/>
    </source>
</evidence>
<dbReference type="PhylomeDB" id="E9GEJ4"/>
<dbReference type="HOGENOM" id="CLU_148236_0_0_1"/>
<protein>
    <submittedName>
        <fullName evidence="1">Uncharacterized protein</fullName>
    </submittedName>
</protein>
<dbReference type="OrthoDB" id="204305at2759"/>
<organism evidence="1 2">
    <name type="scientific">Daphnia pulex</name>
    <name type="common">Water flea</name>
    <dbReference type="NCBI Taxonomy" id="6669"/>
    <lineage>
        <taxon>Eukaryota</taxon>
        <taxon>Metazoa</taxon>
        <taxon>Ecdysozoa</taxon>
        <taxon>Arthropoda</taxon>
        <taxon>Crustacea</taxon>
        <taxon>Branchiopoda</taxon>
        <taxon>Diplostraca</taxon>
        <taxon>Cladocera</taxon>
        <taxon>Anomopoda</taxon>
        <taxon>Daphniidae</taxon>
        <taxon>Daphnia</taxon>
    </lineage>
</organism>
<gene>
    <name evidence="1" type="ORF">DAPPUDRAFT_316979</name>
</gene>
<dbReference type="EMBL" id="GL732540">
    <property type="protein sequence ID" value="EFX82274.1"/>
    <property type="molecule type" value="Genomic_DNA"/>
</dbReference>
<dbReference type="KEGG" id="dpx:DAPPUDRAFT_316979"/>